<evidence type="ECO:0000256" key="1">
    <source>
        <dbReference type="ARBA" id="ARBA00001974"/>
    </source>
</evidence>
<dbReference type="SUPFAM" id="SSF51905">
    <property type="entry name" value="FAD/NAD(P)-binding domain"/>
    <property type="match status" value="1"/>
</dbReference>
<evidence type="ECO:0000256" key="2">
    <source>
        <dbReference type="ARBA" id="ARBA00022630"/>
    </source>
</evidence>
<proteinExistence type="predicted"/>
<keyword evidence="4" id="KW-0560">Oxidoreductase</keyword>
<gene>
    <name evidence="7" type="ORF">AbraCBS73388_007275</name>
</gene>
<dbReference type="InterPro" id="IPR036188">
    <property type="entry name" value="FAD/NAD-bd_sf"/>
</dbReference>
<dbReference type="GO" id="GO:0071949">
    <property type="term" value="F:FAD binding"/>
    <property type="evidence" value="ECO:0007669"/>
    <property type="project" value="InterPro"/>
</dbReference>
<dbReference type="InterPro" id="IPR002938">
    <property type="entry name" value="FAD-bd"/>
</dbReference>
<dbReference type="AlphaFoldDB" id="A0A9W6DHZ3"/>
<accession>A0A9W6DHZ3</accession>
<dbReference type="Gene3D" id="3.50.50.60">
    <property type="entry name" value="FAD/NAD(P)-binding domain"/>
    <property type="match status" value="2"/>
</dbReference>
<dbReference type="PANTHER" id="PTHR47178">
    <property type="entry name" value="MONOOXYGENASE, FAD-BINDING"/>
    <property type="match status" value="1"/>
</dbReference>
<keyword evidence="3" id="KW-0274">FAD</keyword>
<organism evidence="7 8">
    <name type="scientific">Aspergillus brasiliensis</name>
    <dbReference type="NCBI Taxonomy" id="319629"/>
    <lineage>
        <taxon>Eukaryota</taxon>
        <taxon>Fungi</taxon>
        <taxon>Dikarya</taxon>
        <taxon>Ascomycota</taxon>
        <taxon>Pezizomycotina</taxon>
        <taxon>Eurotiomycetes</taxon>
        <taxon>Eurotiomycetidae</taxon>
        <taxon>Eurotiales</taxon>
        <taxon>Aspergillaceae</taxon>
        <taxon>Aspergillus</taxon>
        <taxon>Aspergillus subgen. Circumdati</taxon>
    </lineage>
</organism>
<evidence type="ECO:0000313" key="8">
    <source>
        <dbReference type="Proteomes" id="UP001143548"/>
    </source>
</evidence>
<dbReference type="GO" id="GO:0004497">
    <property type="term" value="F:monooxygenase activity"/>
    <property type="evidence" value="ECO:0007669"/>
    <property type="project" value="UniProtKB-KW"/>
</dbReference>
<dbReference type="Pfam" id="PF01494">
    <property type="entry name" value="FAD_binding_3"/>
    <property type="match status" value="2"/>
</dbReference>
<evidence type="ECO:0000313" key="7">
    <source>
        <dbReference type="EMBL" id="GKZ17223.1"/>
    </source>
</evidence>
<evidence type="ECO:0000256" key="5">
    <source>
        <dbReference type="ARBA" id="ARBA00023033"/>
    </source>
</evidence>
<keyword evidence="5" id="KW-0503">Monooxygenase</keyword>
<name>A0A9W6DHZ3_9EURO</name>
<protein>
    <recommendedName>
        <fullName evidence="6">FAD-binding domain-containing protein</fullName>
    </recommendedName>
</protein>
<feature type="domain" description="FAD-binding" evidence="6">
    <location>
        <begin position="275"/>
        <end position="346"/>
    </location>
</feature>
<reference evidence="7" key="1">
    <citation type="submission" date="2022-07" db="EMBL/GenBank/DDBJ databases">
        <title>Taxonomy of Aspergillus series Nigri: significant species reduction supported by multi-species coalescent approaches.</title>
        <authorList>
            <person name="Bian C."/>
            <person name="Kusuya Y."/>
            <person name="Sklenar F."/>
            <person name="D'hooge E."/>
            <person name="Yaguchi T."/>
            <person name="Takahashi H."/>
            <person name="Hubka V."/>
        </authorList>
    </citation>
    <scope>NUCLEOTIDE SEQUENCE</scope>
    <source>
        <strain evidence="7">CBS 733.88</strain>
    </source>
</reference>
<dbReference type="PRINTS" id="PR00420">
    <property type="entry name" value="RNGMNOXGNASE"/>
</dbReference>
<comment type="caution">
    <text evidence="7">The sequence shown here is derived from an EMBL/GenBank/DDBJ whole genome shotgun (WGS) entry which is preliminary data.</text>
</comment>
<feature type="domain" description="FAD-binding" evidence="6">
    <location>
        <begin position="10"/>
        <end position="51"/>
    </location>
</feature>
<comment type="cofactor">
    <cofactor evidence="1">
        <name>FAD</name>
        <dbReference type="ChEBI" id="CHEBI:57692"/>
    </cofactor>
</comment>
<sequence>MAVSHSTSNCSVLIIGAGATGLLIAQGLKKAGITAKVFERYPEQKYVERSGQWTMALHWSVPHIEACLPSQSFAQLKSAETNPFEEQDPDVAGNIPLVNGRTGKLLAEIPMPSPRRIVRGKLRDLFRQDIDVHFGQALTDLHVGPDGFAARSAVREHLVKGEASQLSKANVMILSAFPTFTKDQALFIQSKGHPIAQLSPHPYQNTNVFSTVADIRNPDAPDTWVFQFTLSIWTDEDPPASEEERRHLFRAYLSTYCEPYKSVAAWLSDDTQISGEKFHYWGNITPWTNHGGRVTLAGDAAHPMVPFRAQGLNNALEDARLYVDAITRVVHGGQDLESNIKAYDDSAYTRGSMDIKLSNEQMYAYHHWDVVMNGPLMRGGYNKQQ</sequence>
<dbReference type="PANTHER" id="PTHR47178:SF3">
    <property type="entry name" value="FAD-BINDING DOMAIN-CONTAINING PROTEIN"/>
    <property type="match status" value="1"/>
</dbReference>
<evidence type="ECO:0000259" key="6">
    <source>
        <dbReference type="Pfam" id="PF01494"/>
    </source>
</evidence>
<dbReference type="Proteomes" id="UP001143548">
    <property type="component" value="Unassembled WGS sequence"/>
</dbReference>
<dbReference type="EMBL" id="BROQ01000004">
    <property type="protein sequence ID" value="GKZ17223.1"/>
    <property type="molecule type" value="Genomic_DNA"/>
</dbReference>
<evidence type="ECO:0000256" key="3">
    <source>
        <dbReference type="ARBA" id="ARBA00022827"/>
    </source>
</evidence>
<keyword evidence="2" id="KW-0285">Flavoprotein</keyword>
<evidence type="ECO:0000256" key="4">
    <source>
        <dbReference type="ARBA" id="ARBA00023002"/>
    </source>
</evidence>